<dbReference type="RefSeq" id="WP_090772142.1">
    <property type="nucleotide sequence ID" value="NZ_FNFB01000028.1"/>
</dbReference>
<evidence type="ECO:0000313" key="2">
    <source>
        <dbReference type="Proteomes" id="UP000198683"/>
    </source>
</evidence>
<keyword evidence="2" id="KW-1185">Reference proteome</keyword>
<dbReference type="Proteomes" id="UP000198683">
    <property type="component" value="Unassembled WGS sequence"/>
</dbReference>
<dbReference type="AlphaFoldDB" id="A0A1G9MLZ6"/>
<dbReference type="STRING" id="683260.SAMN05421874_12897"/>
<protein>
    <submittedName>
        <fullName evidence="1">Uncharacterized protein</fullName>
    </submittedName>
</protein>
<organism evidence="1 2">
    <name type="scientific">Nonomuraea maritima</name>
    <dbReference type="NCBI Taxonomy" id="683260"/>
    <lineage>
        <taxon>Bacteria</taxon>
        <taxon>Bacillati</taxon>
        <taxon>Actinomycetota</taxon>
        <taxon>Actinomycetes</taxon>
        <taxon>Streptosporangiales</taxon>
        <taxon>Streptosporangiaceae</taxon>
        <taxon>Nonomuraea</taxon>
    </lineage>
</organism>
<dbReference type="EMBL" id="FNFB01000028">
    <property type="protein sequence ID" value="SDL75288.1"/>
    <property type="molecule type" value="Genomic_DNA"/>
</dbReference>
<sequence length="108" mass="12069">MRREIHSNYRLVITPDLRDVLPRGDHAATLLLLDRVAAATHRHVDHVRGVKVEFDKRAVCSFCGYDWETVTEADLAEHPEAYEGQVVGEPVCCEPAAAEFRAEQNGGL</sequence>
<dbReference type="OrthoDB" id="4229644at2"/>
<name>A0A1G9MLZ6_9ACTN</name>
<reference evidence="1 2" key="1">
    <citation type="submission" date="2016-10" db="EMBL/GenBank/DDBJ databases">
        <authorList>
            <person name="de Groot N.N."/>
        </authorList>
    </citation>
    <scope>NUCLEOTIDE SEQUENCE [LARGE SCALE GENOMIC DNA]</scope>
    <source>
        <strain evidence="1 2">CGMCC 4.5681</strain>
    </source>
</reference>
<gene>
    <name evidence="1" type="ORF">SAMN05421874_12897</name>
</gene>
<evidence type="ECO:0000313" key="1">
    <source>
        <dbReference type="EMBL" id="SDL75288.1"/>
    </source>
</evidence>
<accession>A0A1G9MLZ6</accession>
<proteinExistence type="predicted"/>